<comment type="caution">
    <text evidence="2">The sequence shown here is derived from an EMBL/GenBank/DDBJ whole genome shotgun (WGS) entry which is preliminary data.</text>
</comment>
<sequence>MGDYAYAKKADFIHCIFGRANDNGRTALRMYYMQFPDRRMPDNRIFQLYTHLLECHVWGTMNEARHLKNLFYVTPLNSDEDLIARMSEATARGHGSPLIMVTDSWSGRHEFEPSTTERVNINGAATRGLLGTDHVILNHGQVTWTTPELASPSPTTPTVGRFSSRQI</sequence>
<name>A0A8X6W392_TRICX</name>
<accession>A0A8X6W392</accession>
<proteinExistence type="predicted"/>
<reference evidence="2" key="1">
    <citation type="submission" date="2020-08" db="EMBL/GenBank/DDBJ databases">
        <title>Multicomponent nature underlies the extraordinary mechanical properties of spider dragline silk.</title>
        <authorList>
            <person name="Kono N."/>
            <person name="Nakamura H."/>
            <person name="Mori M."/>
            <person name="Yoshida Y."/>
            <person name="Ohtoshi R."/>
            <person name="Malay A.D."/>
            <person name="Moran D.A.P."/>
            <person name="Tomita M."/>
            <person name="Numata K."/>
            <person name="Arakawa K."/>
        </authorList>
    </citation>
    <scope>NUCLEOTIDE SEQUENCE</scope>
</reference>
<dbReference type="AlphaFoldDB" id="A0A8X6W392"/>
<feature type="region of interest" description="Disordered" evidence="1">
    <location>
        <begin position="148"/>
        <end position="167"/>
    </location>
</feature>
<evidence type="ECO:0000313" key="3">
    <source>
        <dbReference type="Proteomes" id="UP000887159"/>
    </source>
</evidence>
<keyword evidence="3" id="KW-1185">Reference proteome</keyword>
<dbReference type="Proteomes" id="UP000887159">
    <property type="component" value="Unassembled WGS sequence"/>
</dbReference>
<protein>
    <submittedName>
        <fullName evidence="2">Uncharacterized protein</fullName>
    </submittedName>
</protein>
<evidence type="ECO:0000256" key="1">
    <source>
        <dbReference type="SAM" id="MobiDB-lite"/>
    </source>
</evidence>
<gene>
    <name evidence="2" type="ORF">TNCV_2069781</name>
</gene>
<dbReference type="EMBL" id="BMAU01021379">
    <property type="protein sequence ID" value="GFY27358.1"/>
    <property type="molecule type" value="Genomic_DNA"/>
</dbReference>
<evidence type="ECO:0000313" key="2">
    <source>
        <dbReference type="EMBL" id="GFY27358.1"/>
    </source>
</evidence>
<organism evidence="2 3">
    <name type="scientific">Trichonephila clavipes</name>
    <name type="common">Golden silk orbweaver</name>
    <name type="synonym">Nephila clavipes</name>
    <dbReference type="NCBI Taxonomy" id="2585209"/>
    <lineage>
        <taxon>Eukaryota</taxon>
        <taxon>Metazoa</taxon>
        <taxon>Ecdysozoa</taxon>
        <taxon>Arthropoda</taxon>
        <taxon>Chelicerata</taxon>
        <taxon>Arachnida</taxon>
        <taxon>Araneae</taxon>
        <taxon>Araneomorphae</taxon>
        <taxon>Entelegynae</taxon>
        <taxon>Araneoidea</taxon>
        <taxon>Nephilidae</taxon>
        <taxon>Trichonephila</taxon>
    </lineage>
</organism>